<evidence type="ECO:0000313" key="1">
    <source>
        <dbReference type="EMBL" id="MBF6024281.1"/>
    </source>
</evidence>
<dbReference type="InterPro" id="IPR009282">
    <property type="entry name" value="DUF937"/>
</dbReference>
<dbReference type="Pfam" id="PF06078">
    <property type="entry name" value="DUF937"/>
    <property type="match status" value="1"/>
</dbReference>
<protein>
    <submittedName>
        <fullName evidence="1">DUF937 domain-containing protein</fullName>
    </submittedName>
</protein>
<reference evidence="1 2" key="1">
    <citation type="submission" date="2020-11" db="EMBL/GenBank/DDBJ databases">
        <title>Draft Genome Sequence and Secondary Metabolite Biosynthetic Potential of the Lysobacter niastensis Type strain DSM 18481.</title>
        <authorList>
            <person name="Turrini P."/>
            <person name="Artuso I."/>
            <person name="Tescari M."/>
            <person name="Lugli G.A."/>
            <person name="Frangipani E."/>
            <person name="Ventura M."/>
            <person name="Visca P."/>
        </authorList>
    </citation>
    <scope>NUCLEOTIDE SEQUENCE [LARGE SCALE GENOMIC DNA]</scope>
    <source>
        <strain evidence="1 2">DSM 18481</strain>
    </source>
</reference>
<gene>
    <name evidence="1" type="ORF">IU514_09580</name>
</gene>
<evidence type="ECO:0000313" key="2">
    <source>
        <dbReference type="Proteomes" id="UP001429984"/>
    </source>
</evidence>
<keyword evidence="2" id="KW-1185">Reference proteome</keyword>
<organism evidence="1 2">
    <name type="scientific">Lysobacter niastensis</name>
    <dbReference type="NCBI Taxonomy" id="380629"/>
    <lineage>
        <taxon>Bacteria</taxon>
        <taxon>Pseudomonadati</taxon>
        <taxon>Pseudomonadota</taxon>
        <taxon>Gammaproteobacteria</taxon>
        <taxon>Lysobacterales</taxon>
        <taxon>Lysobacteraceae</taxon>
        <taxon>Lysobacter</taxon>
    </lineage>
</organism>
<name>A0ABS0B5T5_9GAMM</name>
<dbReference type="Proteomes" id="UP001429984">
    <property type="component" value="Unassembled WGS sequence"/>
</dbReference>
<dbReference type="EMBL" id="JADLZT010000005">
    <property type="protein sequence ID" value="MBF6024281.1"/>
    <property type="molecule type" value="Genomic_DNA"/>
</dbReference>
<sequence>MSASLTDDLLNQLQGQPLADIGNQLGLSPSQASGAVSAALPLLLGALGRNASQPQGAEALFGALQRDHSSLDIGSVLGSVLGGGGQGQQILGHIFGARQQGAAQGLGAATGLGGDQAGTLLKVLAPIVLSFLAQRMFSQGGATAANQLGASPQGLGQMLGEEHQSITQQGGLGGGLLGAVLDRDGDGDTDFTDLMGLAGSFLGGPR</sequence>
<dbReference type="RefSeq" id="WP_194930896.1">
    <property type="nucleotide sequence ID" value="NZ_JADLZT010000005.1"/>
</dbReference>
<comment type="caution">
    <text evidence="1">The sequence shown here is derived from an EMBL/GenBank/DDBJ whole genome shotgun (WGS) entry which is preliminary data.</text>
</comment>
<accession>A0ABS0B5T5</accession>
<proteinExistence type="predicted"/>